<keyword evidence="8" id="KW-1185">Reference proteome</keyword>
<proteinExistence type="inferred from homology"/>
<dbReference type="SUPFAM" id="SSF88946">
    <property type="entry name" value="Sigma2 domain of RNA polymerase sigma factors"/>
    <property type="match status" value="1"/>
</dbReference>
<gene>
    <name evidence="7" type="ORF">H1S01_07515</name>
</gene>
<evidence type="ECO:0000256" key="3">
    <source>
        <dbReference type="ARBA" id="ARBA00023082"/>
    </source>
</evidence>
<dbReference type="InterPro" id="IPR036388">
    <property type="entry name" value="WH-like_DNA-bd_sf"/>
</dbReference>
<dbReference type="Proteomes" id="UP000617402">
    <property type="component" value="Unassembled WGS sequence"/>
</dbReference>
<dbReference type="RefSeq" id="WP_188039469.1">
    <property type="nucleotide sequence ID" value="NZ_JACVHF010000005.1"/>
</dbReference>
<keyword evidence="5" id="KW-0804">Transcription</keyword>
<evidence type="ECO:0000313" key="7">
    <source>
        <dbReference type="EMBL" id="MBC9784358.1"/>
    </source>
</evidence>
<protein>
    <submittedName>
        <fullName evidence="7">RNA polymerase sigma factor</fullName>
    </submittedName>
</protein>
<dbReference type="InterPro" id="IPR014284">
    <property type="entry name" value="RNA_pol_sigma-70_dom"/>
</dbReference>
<feature type="domain" description="RNA polymerase sigma-70 region 2" evidence="6">
    <location>
        <begin position="17"/>
        <end position="77"/>
    </location>
</feature>
<evidence type="ECO:0000256" key="2">
    <source>
        <dbReference type="ARBA" id="ARBA00023015"/>
    </source>
</evidence>
<accession>A0ABR7T2W0</accession>
<keyword evidence="3" id="KW-0731">Sigma factor</keyword>
<evidence type="ECO:0000256" key="1">
    <source>
        <dbReference type="ARBA" id="ARBA00010641"/>
    </source>
</evidence>
<organism evidence="7 8">
    <name type="scientific">Heliobacterium chlorum</name>
    <dbReference type="NCBI Taxonomy" id="2698"/>
    <lineage>
        <taxon>Bacteria</taxon>
        <taxon>Bacillati</taxon>
        <taxon>Bacillota</taxon>
        <taxon>Clostridia</taxon>
        <taxon>Eubacteriales</taxon>
        <taxon>Heliobacteriaceae</taxon>
        <taxon>Heliobacterium</taxon>
    </lineage>
</organism>
<dbReference type="InterPro" id="IPR007627">
    <property type="entry name" value="RNA_pol_sigma70_r2"/>
</dbReference>
<dbReference type="NCBIfam" id="TIGR02937">
    <property type="entry name" value="sigma70-ECF"/>
    <property type="match status" value="1"/>
</dbReference>
<name>A0ABR7T2W0_HELCL</name>
<dbReference type="Gene3D" id="1.10.1740.10">
    <property type="match status" value="1"/>
</dbReference>
<comment type="caution">
    <text evidence="7">The sequence shown here is derived from an EMBL/GenBank/DDBJ whole genome shotgun (WGS) entry which is preliminary data.</text>
</comment>
<evidence type="ECO:0000256" key="5">
    <source>
        <dbReference type="ARBA" id="ARBA00023163"/>
    </source>
</evidence>
<dbReference type="SUPFAM" id="SSF88659">
    <property type="entry name" value="Sigma3 and sigma4 domains of RNA polymerase sigma factors"/>
    <property type="match status" value="1"/>
</dbReference>
<dbReference type="Pfam" id="PF04542">
    <property type="entry name" value="Sigma70_r2"/>
    <property type="match status" value="1"/>
</dbReference>
<keyword evidence="2" id="KW-0805">Transcription regulation</keyword>
<reference evidence="7 8" key="1">
    <citation type="submission" date="2020-07" db="EMBL/GenBank/DDBJ databases">
        <title>Draft whole-genome sequence of Heliobacterium chlorum DSM 3682, type strain.</title>
        <authorList>
            <person name="Kyndt J.A."/>
            <person name="Meyer T.E."/>
            <person name="Imhoff J.F."/>
        </authorList>
    </citation>
    <scope>NUCLEOTIDE SEQUENCE [LARGE SCALE GENOMIC DNA]</scope>
    <source>
        <strain evidence="7 8">DSM 3682</strain>
    </source>
</reference>
<evidence type="ECO:0000259" key="6">
    <source>
        <dbReference type="Pfam" id="PF04542"/>
    </source>
</evidence>
<keyword evidence="4" id="KW-0238">DNA-binding</keyword>
<comment type="similarity">
    <text evidence="1">Belongs to the sigma-70 factor family. ECF subfamily.</text>
</comment>
<evidence type="ECO:0000256" key="4">
    <source>
        <dbReference type="ARBA" id="ARBA00023125"/>
    </source>
</evidence>
<dbReference type="InterPro" id="IPR039425">
    <property type="entry name" value="RNA_pol_sigma-70-like"/>
</dbReference>
<dbReference type="EMBL" id="JACVHF010000005">
    <property type="protein sequence ID" value="MBC9784358.1"/>
    <property type="molecule type" value="Genomic_DNA"/>
</dbReference>
<dbReference type="InterPro" id="IPR013325">
    <property type="entry name" value="RNA_pol_sigma_r2"/>
</dbReference>
<dbReference type="InterPro" id="IPR013324">
    <property type="entry name" value="RNA_pol_sigma_r3/r4-like"/>
</dbReference>
<evidence type="ECO:0000313" key="8">
    <source>
        <dbReference type="Proteomes" id="UP000617402"/>
    </source>
</evidence>
<sequence>MDGQQKHIGDVFQQEQKNFIHYVRRKVTGISEMDAEDIVAEVFFNVFNRADLEIHVENLTAYLYRSIRNKVVDFLRKPKPSISLDQIDEATGTTLLERIIDPDADIYRVLQKKEVQERLNSALLELEPNQRNVWIATEIEGRSFKELAEKWNEPLGTLLSRKNRASKALKKILDDQD</sequence>
<dbReference type="Gene3D" id="1.10.10.10">
    <property type="entry name" value="Winged helix-like DNA-binding domain superfamily/Winged helix DNA-binding domain"/>
    <property type="match status" value="1"/>
</dbReference>
<dbReference type="PANTHER" id="PTHR43133">
    <property type="entry name" value="RNA POLYMERASE ECF-TYPE SIGMA FACTO"/>
    <property type="match status" value="1"/>
</dbReference>
<dbReference type="PANTHER" id="PTHR43133:SF8">
    <property type="entry name" value="RNA POLYMERASE SIGMA FACTOR HI_1459-RELATED"/>
    <property type="match status" value="1"/>
</dbReference>